<dbReference type="EMBL" id="FNGA01000003">
    <property type="protein sequence ID" value="SDL18364.1"/>
    <property type="molecule type" value="Genomic_DNA"/>
</dbReference>
<name>A0A1G9I0C6_9BACT</name>
<dbReference type="RefSeq" id="WP_092161357.1">
    <property type="nucleotide sequence ID" value="NZ_FNGA01000003.1"/>
</dbReference>
<evidence type="ECO:0000313" key="3">
    <source>
        <dbReference type="Proteomes" id="UP000199053"/>
    </source>
</evidence>
<sequence>MKRLVILAILATLVLGMAGTASAVDLEAKGKFQFQANIMDNSDFLAAKRNGAQEDDLNFWFRARTQFRFIANENLMSELYVEYKTRVGGSDSNLTTGSSDRPLGIKRVFLQYRFPETEVLTTAGIFSINLPGAAAGNMVLGDLDAGALVVSAPITDQFAVSVGYVRAYDANSTDNVAYSTTANNRKEELDLFFAALPITIDGFEATPYAMFGLIGEDTFSAVATLPGMTAPGAAAFNKNANAWWAGTSFAMTAFDPIVLKADFVYGSVDANQKRNDRSGWGADLSLAYTGLDFVQPKFVFAYTSGEDDKTSNGSERLPVINNDFAFGTYYFGGSALTSADLDSNNQVGLWTAGLSFEGISFLDKLTHDLHFLYIKGTNDKDLIRNNAGLTNIAADGKFLTTKDQAFEVDFNTNYQIYDELAAIVEFGYIGMDLDKATWEAYNPTRNGKDDAALKFAVGLVYEF</sequence>
<reference evidence="3" key="1">
    <citation type="submission" date="2016-10" db="EMBL/GenBank/DDBJ databases">
        <authorList>
            <person name="Varghese N."/>
            <person name="Submissions S."/>
        </authorList>
    </citation>
    <scope>NUCLEOTIDE SEQUENCE [LARGE SCALE GENOMIC DNA]</scope>
    <source>
        <strain evidence="3">DSM 16995</strain>
    </source>
</reference>
<dbReference type="NCBIfam" id="NF033939">
    <property type="entry name" value="DESULF_POR1"/>
    <property type="match status" value="1"/>
</dbReference>
<keyword evidence="3" id="KW-1185">Reference proteome</keyword>
<dbReference type="STRING" id="246191.SAMN05660337_2381"/>
<accession>A0A1G9I0C6</accession>
<keyword evidence="1" id="KW-0732">Signal</keyword>
<dbReference type="OrthoDB" id="5464498at2"/>
<feature type="chain" id="PRO_5011695904" description="Outer membrane homotrimeric porin" evidence="1">
    <location>
        <begin position="24"/>
        <end position="463"/>
    </location>
</feature>
<protein>
    <recommendedName>
        <fullName evidence="4">Outer membrane homotrimeric porin</fullName>
    </recommendedName>
</protein>
<organism evidence="2 3">
    <name type="scientific">Maridesulfovibrio ferrireducens</name>
    <dbReference type="NCBI Taxonomy" id="246191"/>
    <lineage>
        <taxon>Bacteria</taxon>
        <taxon>Pseudomonadati</taxon>
        <taxon>Thermodesulfobacteriota</taxon>
        <taxon>Desulfovibrionia</taxon>
        <taxon>Desulfovibrionales</taxon>
        <taxon>Desulfovibrionaceae</taxon>
        <taxon>Maridesulfovibrio</taxon>
    </lineage>
</organism>
<dbReference type="AlphaFoldDB" id="A0A1G9I0C6"/>
<dbReference type="Proteomes" id="UP000199053">
    <property type="component" value="Unassembled WGS sequence"/>
</dbReference>
<gene>
    <name evidence="2" type="ORF">SAMN05660337_2381</name>
</gene>
<proteinExistence type="predicted"/>
<feature type="signal peptide" evidence="1">
    <location>
        <begin position="1"/>
        <end position="23"/>
    </location>
</feature>
<dbReference type="InterPro" id="IPR059232">
    <property type="entry name" value="Porin_put"/>
</dbReference>
<evidence type="ECO:0000256" key="1">
    <source>
        <dbReference type="SAM" id="SignalP"/>
    </source>
</evidence>
<evidence type="ECO:0008006" key="4">
    <source>
        <dbReference type="Google" id="ProtNLM"/>
    </source>
</evidence>
<evidence type="ECO:0000313" key="2">
    <source>
        <dbReference type="EMBL" id="SDL18364.1"/>
    </source>
</evidence>